<sequence length="91" mass="10609">MPQHTEFIDVADSDFLSNKELDDEDSEFETEFEKYFVYSTAKNRFFGQKRSLRVILGSGLSMLFCLFYTPSYMACFGSFIRVARITLNMLT</sequence>
<keyword evidence="1" id="KW-0472">Membrane</keyword>
<evidence type="ECO:0000256" key="1">
    <source>
        <dbReference type="SAM" id="Phobius"/>
    </source>
</evidence>
<name>A0A0B2QBK0_GLYSO</name>
<dbReference type="AlphaFoldDB" id="A0A0B2QBK0"/>
<evidence type="ECO:0000313" key="2">
    <source>
        <dbReference type="EMBL" id="KHN18635.1"/>
    </source>
</evidence>
<dbReference type="Proteomes" id="UP000053555">
    <property type="component" value="Unassembled WGS sequence"/>
</dbReference>
<proteinExistence type="predicted"/>
<gene>
    <name evidence="2" type="ORF">glysoja_033742</name>
</gene>
<keyword evidence="1" id="KW-0812">Transmembrane</keyword>
<organism evidence="2">
    <name type="scientific">Glycine soja</name>
    <name type="common">Wild soybean</name>
    <dbReference type="NCBI Taxonomy" id="3848"/>
    <lineage>
        <taxon>Eukaryota</taxon>
        <taxon>Viridiplantae</taxon>
        <taxon>Streptophyta</taxon>
        <taxon>Embryophyta</taxon>
        <taxon>Tracheophyta</taxon>
        <taxon>Spermatophyta</taxon>
        <taxon>Magnoliopsida</taxon>
        <taxon>eudicotyledons</taxon>
        <taxon>Gunneridae</taxon>
        <taxon>Pentapetalae</taxon>
        <taxon>rosids</taxon>
        <taxon>fabids</taxon>
        <taxon>Fabales</taxon>
        <taxon>Fabaceae</taxon>
        <taxon>Papilionoideae</taxon>
        <taxon>50 kb inversion clade</taxon>
        <taxon>NPAAA clade</taxon>
        <taxon>indigoferoid/millettioid clade</taxon>
        <taxon>Phaseoleae</taxon>
        <taxon>Glycine</taxon>
        <taxon>Glycine subgen. Soja</taxon>
    </lineage>
</organism>
<protein>
    <submittedName>
        <fullName evidence="2">Uncharacterized protein</fullName>
    </submittedName>
</protein>
<keyword evidence="1" id="KW-1133">Transmembrane helix</keyword>
<dbReference type="EMBL" id="KN659669">
    <property type="protein sequence ID" value="KHN18635.1"/>
    <property type="molecule type" value="Genomic_DNA"/>
</dbReference>
<feature type="transmembrane region" description="Helical" evidence="1">
    <location>
        <begin position="54"/>
        <end position="80"/>
    </location>
</feature>
<accession>A0A0B2QBK0</accession>
<reference evidence="2" key="1">
    <citation type="submission" date="2014-07" db="EMBL/GenBank/DDBJ databases">
        <title>Identification of a novel salt tolerance gene in wild soybean by whole-genome sequencing.</title>
        <authorList>
            <person name="Lam H.-M."/>
            <person name="Qi X."/>
            <person name="Li M.-W."/>
            <person name="Liu X."/>
            <person name="Xie M."/>
            <person name="Ni M."/>
            <person name="Xu X."/>
        </authorList>
    </citation>
    <scope>NUCLEOTIDE SEQUENCE [LARGE SCALE GENOMIC DNA]</scope>
    <source>
        <tissue evidence="2">Root</tissue>
    </source>
</reference>